<protein>
    <submittedName>
        <fullName evidence="2">Putative secreted protein</fullName>
    </submittedName>
</protein>
<dbReference type="InterPro" id="IPR052022">
    <property type="entry name" value="26kDa_periplasmic_antigen"/>
</dbReference>
<dbReference type="OrthoDB" id="8772402at2"/>
<comment type="caution">
    <text evidence="2">The sequence shown here is derived from an EMBL/GenBank/DDBJ whole genome shotgun (WGS) entry which is preliminary data.</text>
</comment>
<dbReference type="Proteomes" id="UP000295382">
    <property type="component" value="Unassembled WGS sequence"/>
</dbReference>
<feature type="signal peptide" evidence="1">
    <location>
        <begin position="1"/>
        <end position="22"/>
    </location>
</feature>
<organism evidence="2 3">
    <name type="scientific">Paucimonas lemoignei</name>
    <name type="common">Pseudomonas lemoignei</name>
    <dbReference type="NCBI Taxonomy" id="29443"/>
    <lineage>
        <taxon>Bacteria</taxon>
        <taxon>Pseudomonadati</taxon>
        <taxon>Pseudomonadota</taxon>
        <taxon>Betaproteobacteria</taxon>
        <taxon>Burkholderiales</taxon>
        <taxon>Burkholderiaceae</taxon>
        <taxon>Paucimonas</taxon>
    </lineage>
</organism>
<dbReference type="Gene3D" id="3.30.110.170">
    <property type="entry name" value="Protein of unknown function (DUF541), domain 1"/>
    <property type="match status" value="1"/>
</dbReference>
<evidence type="ECO:0000256" key="1">
    <source>
        <dbReference type="SAM" id="SignalP"/>
    </source>
</evidence>
<dbReference type="PANTHER" id="PTHR34387">
    <property type="entry name" value="SLR1258 PROTEIN"/>
    <property type="match status" value="1"/>
</dbReference>
<evidence type="ECO:0000313" key="3">
    <source>
        <dbReference type="Proteomes" id="UP000295382"/>
    </source>
</evidence>
<dbReference type="AlphaFoldDB" id="A0A4V2UJF6"/>
<dbReference type="GO" id="GO:0006974">
    <property type="term" value="P:DNA damage response"/>
    <property type="evidence" value="ECO:0007669"/>
    <property type="project" value="TreeGrafter"/>
</dbReference>
<keyword evidence="1" id="KW-0732">Signal</keyword>
<evidence type="ECO:0000313" key="2">
    <source>
        <dbReference type="EMBL" id="TCS39600.1"/>
    </source>
</evidence>
<name>A0A4V2UJF6_PAULE</name>
<dbReference type="Gene3D" id="3.30.70.2970">
    <property type="entry name" value="Protein of unknown function (DUF541), domain 2"/>
    <property type="match status" value="1"/>
</dbReference>
<dbReference type="RefSeq" id="WP_132257036.1">
    <property type="nucleotide sequence ID" value="NZ_SLZQ01000001.1"/>
</dbReference>
<proteinExistence type="predicted"/>
<keyword evidence="3" id="KW-1185">Reference proteome</keyword>
<dbReference type="EMBL" id="SLZQ01000001">
    <property type="protein sequence ID" value="TCS39600.1"/>
    <property type="molecule type" value="Genomic_DNA"/>
</dbReference>
<dbReference type="InterPro" id="IPR007497">
    <property type="entry name" value="SIMPL/DUF541"/>
</dbReference>
<reference evidence="2 3" key="1">
    <citation type="submission" date="2019-03" db="EMBL/GenBank/DDBJ databases">
        <title>Genomic Encyclopedia of Type Strains, Phase IV (KMG-IV): sequencing the most valuable type-strain genomes for metagenomic binning, comparative biology and taxonomic classification.</title>
        <authorList>
            <person name="Goeker M."/>
        </authorList>
    </citation>
    <scope>NUCLEOTIDE SEQUENCE [LARGE SCALE GENOMIC DNA]</scope>
    <source>
        <strain evidence="2 3">DSM 7445</strain>
    </source>
</reference>
<dbReference type="PANTHER" id="PTHR34387:SF2">
    <property type="entry name" value="SLR1258 PROTEIN"/>
    <property type="match status" value="1"/>
</dbReference>
<sequence length="253" mass="27480">MMRFTHFLVFLACAAALLPAHAQSGVKTAGTLVIVPAYGEVTLPNDEARATFTIEEQDKDKAAAASRVNMKMKQGVDVIRAGDPQAKLKTHGYYTYPVYADEPAPPRPTGTTRPRQPVGWRVGQYLEMKTLNLADLPKTVAAAQKILALNGLQFGLSEAATAKLDSQRIEASYRNLNERVAAIAKAMGRSPADAVLETVDFEASGAYAPQADMMQAKSMRTTAFKESQAVEEPSFEPGETSLQMRVVGRVKFK</sequence>
<dbReference type="Pfam" id="PF04402">
    <property type="entry name" value="SIMPL"/>
    <property type="match status" value="1"/>
</dbReference>
<gene>
    <name evidence="2" type="ORF">EDC30_101557</name>
</gene>
<feature type="chain" id="PRO_5020740807" evidence="1">
    <location>
        <begin position="23"/>
        <end position="253"/>
    </location>
</feature>
<accession>A0A4V2UJF6</accession>